<feature type="signal peptide" evidence="1">
    <location>
        <begin position="1"/>
        <end position="26"/>
    </location>
</feature>
<dbReference type="AlphaFoldDB" id="A0A4Z2IEW6"/>
<protein>
    <submittedName>
        <fullName evidence="2">Uncharacterized protein</fullName>
    </submittedName>
</protein>
<dbReference type="EMBL" id="SRLO01000092">
    <property type="protein sequence ID" value="TNN76528.1"/>
    <property type="molecule type" value="Genomic_DNA"/>
</dbReference>
<reference evidence="2 3" key="1">
    <citation type="submission" date="2019-03" db="EMBL/GenBank/DDBJ databases">
        <title>First draft genome of Liparis tanakae, snailfish: a comprehensive survey of snailfish specific genes.</title>
        <authorList>
            <person name="Kim W."/>
            <person name="Song I."/>
            <person name="Jeong J.-H."/>
            <person name="Kim D."/>
            <person name="Kim S."/>
            <person name="Ryu S."/>
            <person name="Song J.Y."/>
            <person name="Lee S.K."/>
        </authorList>
    </citation>
    <scope>NUCLEOTIDE SEQUENCE [LARGE SCALE GENOMIC DNA]</scope>
    <source>
        <tissue evidence="2">Muscle</tissue>
    </source>
</reference>
<comment type="caution">
    <text evidence="2">The sequence shown here is derived from an EMBL/GenBank/DDBJ whole genome shotgun (WGS) entry which is preliminary data.</text>
</comment>
<evidence type="ECO:0000313" key="3">
    <source>
        <dbReference type="Proteomes" id="UP000314294"/>
    </source>
</evidence>
<keyword evidence="1" id="KW-0732">Signal</keyword>
<organism evidence="2 3">
    <name type="scientific">Liparis tanakae</name>
    <name type="common">Tanaka's snailfish</name>
    <dbReference type="NCBI Taxonomy" id="230148"/>
    <lineage>
        <taxon>Eukaryota</taxon>
        <taxon>Metazoa</taxon>
        <taxon>Chordata</taxon>
        <taxon>Craniata</taxon>
        <taxon>Vertebrata</taxon>
        <taxon>Euteleostomi</taxon>
        <taxon>Actinopterygii</taxon>
        <taxon>Neopterygii</taxon>
        <taxon>Teleostei</taxon>
        <taxon>Neoteleostei</taxon>
        <taxon>Acanthomorphata</taxon>
        <taxon>Eupercaria</taxon>
        <taxon>Perciformes</taxon>
        <taxon>Cottioidei</taxon>
        <taxon>Cottales</taxon>
        <taxon>Liparidae</taxon>
        <taxon>Liparis</taxon>
    </lineage>
</organism>
<evidence type="ECO:0000256" key="1">
    <source>
        <dbReference type="SAM" id="SignalP"/>
    </source>
</evidence>
<keyword evidence="3" id="KW-1185">Reference proteome</keyword>
<name>A0A4Z2IEW6_9TELE</name>
<dbReference type="Proteomes" id="UP000314294">
    <property type="component" value="Unassembled WGS sequence"/>
</dbReference>
<gene>
    <name evidence="2" type="ORF">EYF80_013178</name>
</gene>
<proteinExistence type="predicted"/>
<evidence type="ECO:0000313" key="2">
    <source>
        <dbReference type="EMBL" id="TNN76528.1"/>
    </source>
</evidence>
<sequence>MPSVPRAFCLMAMAIRFFSDLVSLRAASIFRLTSLCSLSASKRFSASVPMPSSLDTCSSLCKLLPKGQVWDDTQQTLQHAGVGAHKRGVDLVQQHDQLILVSCQQQVVLKQFTDETLEDQDLPEGWVCGQCSKQCDTVPRDG</sequence>
<accession>A0A4Z2IEW6</accession>
<feature type="chain" id="PRO_5021431943" evidence="1">
    <location>
        <begin position="27"/>
        <end position="142"/>
    </location>
</feature>